<evidence type="ECO:0000259" key="3">
    <source>
        <dbReference type="Pfam" id="PF20616"/>
    </source>
</evidence>
<dbReference type="EMBL" id="CP034015">
    <property type="protein sequence ID" value="AZG71356.1"/>
    <property type="molecule type" value="Genomic_DNA"/>
</dbReference>
<evidence type="ECO:0000259" key="2">
    <source>
        <dbReference type="Pfam" id="PF06251"/>
    </source>
</evidence>
<evidence type="ECO:0000313" key="4">
    <source>
        <dbReference type="EMBL" id="AZG71356.1"/>
    </source>
</evidence>
<dbReference type="Pfam" id="PF20616">
    <property type="entry name" value="Caps_syn_GfcC_N"/>
    <property type="match status" value="1"/>
</dbReference>
<feature type="domain" description="Capsule biosynthesis GfcC-like C-terminal" evidence="2">
    <location>
        <begin position="172"/>
        <end position="256"/>
    </location>
</feature>
<dbReference type="KEGG" id="slj:EGC82_00370"/>
<gene>
    <name evidence="4" type="ORF">EGC82_00370</name>
</gene>
<dbReference type="InterPro" id="IPR010425">
    <property type="entry name" value="Caps_synth_GfcC-like_C"/>
</dbReference>
<dbReference type="Proteomes" id="UP000278035">
    <property type="component" value="Chromosome"/>
</dbReference>
<feature type="domain" description="Capsule biosynthesis GfcC-like N-terminal" evidence="3">
    <location>
        <begin position="26"/>
        <end position="155"/>
    </location>
</feature>
<dbReference type="OrthoDB" id="5814422at2"/>
<feature type="signal peptide" evidence="1">
    <location>
        <begin position="1"/>
        <end position="22"/>
    </location>
</feature>
<keyword evidence="1" id="KW-0732">Signal</keyword>
<protein>
    <submittedName>
        <fullName evidence="4">Uncharacterized protein</fullName>
    </submittedName>
</protein>
<dbReference type="AlphaFoldDB" id="A0A3G8LNK1"/>
<evidence type="ECO:0000313" key="5">
    <source>
        <dbReference type="Proteomes" id="UP000278035"/>
    </source>
</evidence>
<organism evidence="4 5">
    <name type="scientific">Shewanella livingstonensis</name>
    <dbReference type="NCBI Taxonomy" id="150120"/>
    <lineage>
        <taxon>Bacteria</taxon>
        <taxon>Pseudomonadati</taxon>
        <taxon>Pseudomonadota</taxon>
        <taxon>Gammaproteobacteria</taxon>
        <taxon>Alteromonadales</taxon>
        <taxon>Shewanellaceae</taxon>
        <taxon>Shewanella</taxon>
    </lineage>
</organism>
<feature type="chain" id="PRO_5018313316" evidence="1">
    <location>
        <begin position="23"/>
        <end position="259"/>
    </location>
</feature>
<dbReference type="RefSeq" id="WP_124729009.1">
    <property type="nucleotide sequence ID" value="NZ_CBCSKC010000006.1"/>
</dbReference>
<dbReference type="Gene3D" id="3.10.560.10">
    <property type="entry name" value="Outer membrane lipoprotein wza domain like"/>
    <property type="match status" value="1"/>
</dbReference>
<evidence type="ECO:0000256" key="1">
    <source>
        <dbReference type="SAM" id="SignalP"/>
    </source>
</evidence>
<reference evidence="5" key="1">
    <citation type="submission" date="2018-11" db="EMBL/GenBank/DDBJ databases">
        <title>Shewanella sp. M2.</title>
        <authorList>
            <person name="Hwang Y.J."/>
            <person name="Hwang C.Y."/>
        </authorList>
    </citation>
    <scope>NUCLEOTIDE SEQUENCE [LARGE SCALE GENOMIC DNA]</scope>
    <source>
        <strain evidence="5">LMG 19866</strain>
    </source>
</reference>
<keyword evidence="5" id="KW-1185">Reference proteome</keyword>
<sequence length="259" mass="29728">MKLLIQLCSVVVLILCSQNIKAETVITVSQSNSAKQPVSLQYKQSPRLVQVIKDSLENSAPLANQHKSLAIYWLAAGLYDYSTEAEFQQKQQQIIHLLKTQYDDMETPQNIKALKSLSAWFTANKFMKRELIQLDYDSIRLEDELNPLLTGRYLLTLPSKPEHVLVLGAVEQNGSQPFIVRQSATEYLNNAIPLNDSESSYAWLIQPDGKLEHYPIAYWNQHHIDIAPGAIIYLDFQGVRDNEQQLNQQILELLRHWIR</sequence>
<dbReference type="InterPro" id="IPR046459">
    <property type="entry name" value="Caps_syn_GfcC_N"/>
</dbReference>
<accession>A0A3G8LNK1</accession>
<dbReference type="Pfam" id="PF06251">
    <property type="entry name" value="Caps_syn_GfcC_C"/>
    <property type="match status" value="1"/>
</dbReference>
<name>A0A3G8LNK1_9GAMM</name>
<proteinExistence type="predicted"/>